<gene>
    <name evidence="2" type="ORF">KPH14_012267</name>
</gene>
<proteinExistence type="predicted"/>
<accession>A0AAD9VLC9</accession>
<comment type="caution">
    <text evidence="2">The sequence shown here is derived from an EMBL/GenBank/DDBJ whole genome shotgun (WGS) entry which is preliminary data.</text>
</comment>
<reference evidence="2" key="1">
    <citation type="submission" date="2021-08" db="EMBL/GenBank/DDBJ databases">
        <authorList>
            <person name="Misof B."/>
            <person name="Oliver O."/>
            <person name="Podsiadlowski L."/>
            <person name="Donath A."/>
            <person name="Peters R."/>
            <person name="Mayer C."/>
            <person name="Rust J."/>
            <person name="Gunkel S."/>
            <person name="Lesny P."/>
            <person name="Martin S."/>
            <person name="Oeyen J.P."/>
            <person name="Petersen M."/>
            <person name="Panagiotis P."/>
            <person name="Wilbrandt J."/>
            <person name="Tanja T."/>
        </authorList>
    </citation>
    <scope>NUCLEOTIDE SEQUENCE</scope>
    <source>
        <strain evidence="2">GBR_01_08_01A</strain>
        <tissue evidence="2">Thorax + abdomen</tissue>
    </source>
</reference>
<evidence type="ECO:0000256" key="1">
    <source>
        <dbReference type="SAM" id="MobiDB-lite"/>
    </source>
</evidence>
<feature type="region of interest" description="Disordered" evidence="1">
    <location>
        <begin position="1"/>
        <end position="38"/>
    </location>
</feature>
<dbReference type="AlphaFoldDB" id="A0AAD9VLC9"/>
<protein>
    <submittedName>
        <fullName evidence="2">Uncharacterized protein</fullName>
    </submittedName>
</protein>
<organism evidence="2 3">
    <name type="scientific">Odynerus spinipes</name>
    <dbReference type="NCBI Taxonomy" id="1348599"/>
    <lineage>
        <taxon>Eukaryota</taxon>
        <taxon>Metazoa</taxon>
        <taxon>Ecdysozoa</taxon>
        <taxon>Arthropoda</taxon>
        <taxon>Hexapoda</taxon>
        <taxon>Insecta</taxon>
        <taxon>Pterygota</taxon>
        <taxon>Neoptera</taxon>
        <taxon>Endopterygota</taxon>
        <taxon>Hymenoptera</taxon>
        <taxon>Apocrita</taxon>
        <taxon>Aculeata</taxon>
        <taxon>Vespoidea</taxon>
        <taxon>Vespidae</taxon>
        <taxon>Eumeninae</taxon>
        <taxon>Odynerus</taxon>
    </lineage>
</organism>
<name>A0AAD9VLC9_9HYME</name>
<feature type="compositionally biased region" description="Basic and acidic residues" evidence="1">
    <location>
        <begin position="26"/>
        <end position="36"/>
    </location>
</feature>
<feature type="region of interest" description="Disordered" evidence="1">
    <location>
        <begin position="54"/>
        <end position="94"/>
    </location>
</feature>
<feature type="compositionally biased region" description="Basic residues" evidence="1">
    <location>
        <begin position="1"/>
        <end position="10"/>
    </location>
</feature>
<dbReference type="EMBL" id="JAIFRP010000734">
    <property type="protein sequence ID" value="KAK2577967.1"/>
    <property type="molecule type" value="Genomic_DNA"/>
</dbReference>
<sequence length="106" mass="12426">MPVDKKKRSRLPSESRPRSKKSHHKNKDDKRFDKLQDQVSNLTKVVEALLESKKEEIPTEPVSDDSDVQEFPAEDNEENNKNLNNIQRAEENTDQIKRYCLEGFRS</sequence>
<evidence type="ECO:0000313" key="2">
    <source>
        <dbReference type="EMBL" id="KAK2577967.1"/>
    </source>
</evidence>
<evidence type="ECO:0000313" key="3">
    <source>
        <dbReference type="Proteomes" id="UP001258017"/>
    </source>
</evidence>
<reference evidence="2" key="2">
    <citation type="journal article" date="2023" name="Commun. Biol.">
        <title>Intrasexual cuticular hydrocarbon dimorphism in a wasp sheds light on hydrocarbon biosynthesis genes in Hymenoptera.</title>
        <authorList>
            <person name="Moris V.C."/>
            <person name="Podsiadlowski L."/>
            <person name="Martin S."/>
            <person name="Oeyen J.P."/>
            <person name="Donath A."/>
            <person name="Petersen M."/>
            <person name="Wilbrandt J."/>
            <person name="Misof B."/>
            <person name="Liedtke D."/>
            <person name="Thamm M."/>
            <person name="Scheiner R."/>
            <person name="Schmitt T."/>
            <person name="Niehuis O."/>
        </authorList>
    </citation>
    <scope>NUCLEOTIDE SEQUENCE</scope>
    <source>
        <strain evidence="2">GBR_01_08_01A</strain>
    </source>
</reference>
<keyword evidence="3" id="KW-1185">Reference proteome</keyword>
<dbReference type="Proteomes" id="UP001258017">
    <property type="component" value="Unassembled WGS sequence"/>
</dbReference>
<feature type="compositionally biased region" description="Acidic residues" evidence="1">
    <location>
        <begin position="62"/>
        <end position="77"/>
    </location>
</feature>